<evidence type="ECO:0000313" key="2">
    <source>
        <dbReference type="RefSeq" id="XP_018822171.1"/>
    </source>
</evidence>
<dbReference type="Gramene" id="Jr09_16970_p1">
    <property type="protein sequence ID" value="cds.Jr09_16970_p1"/>
    <property type="gene ID" value="Jr09_16970"/>
</dbReference>
<reference evidence="2" key="1">
    <citation type="submission" date="2025-08" db="UniProtKB">
        <authorList>
            <consortium name="RefSeq"/>
        </authorList>
    </citation>
    <scope>IDENTIFICATION</scope>
    <source>
        <tissue evidence="2">Leaves</tissue>
    </source>
</reference>
<keyword evidence="1" id="KW-1185">Reference proteome</keyword>
<name>A0A2I4ERZ2_JUGRE</name>
<dbReference type="KEGG" id="jre:108992154"/>
<sequence>MKDKVQIIRDGMVAAQSRQKSYADTRRIDLSFEKGDWVYLKVSPMSGIKRFWKKMKLSPRIALPEYFGEVHDVFHVSSLKKSFRQHEPRLVDLGNLQLQPNLTFEVASMQIVDWKEQRLRSKTTALMKVSWGDSMAKDFTWEREANMKEHYPYLFGYY</sequence>
<dbReference type="PANTHER" id="PTHR46148:SF60">
    <property type="entry name" value="CHROMO DOMAIN-CONTAINING PROTEIN"/>
    <property type="match status" value="1"/>
</dbReference>
<dbReference type="OrthoDB" id="1939135at2759"/>
<protein>
    <submittedName>
        <fullName evidence="2">Uncharacterized protein LOC108992154</fullName>
    </submittedName>
</protein>
<accession>A0A2I4ERZ2</accession>
<dbReference type="Proteomes" id="UP000235220">
    <property type="component" value="Chromosome 9"/>
</dbReference>
<dbReference type="RefSeq" id="XP_018822171.1">
    <property type="nucleotide sequence ID" value="XM_018966626.1"/>
</dbReference>
<proteinExistence type="predicted"/>
<dbReference type="GeneID" id="108992154"/>
<evidence type="ECO:0000313" key="1">
    <source>
        <dbReference type="Proteomes" id="UP000235220"/>
    </source>
</evidence>
<dbReference type="AlphaFoldDB" id="A0A2I4ERZ2"/>
<gene>
    <name evidence="2" type="primary">LOC108992154</name>
</gene>
<dbReference type="PANTHER" id="PTHR46148">
    <property type="entry name" value="CHROMO DOMAIN-CONTAINING PROTEIN"/>
    <property type="match status" value="1"/>
</dbReference>
<organism evidence="1 2">
    <name type="scientific">Juglans regia</name>
    <name type="common">English walnut</name>
    <dbReference type="NCBI Taxonomy" id="51240"/>
    <lineage>
        <taxon>Eukaryota</taxon>
        <taxon>Viridiplantae</taxon>
        <taxon>Streptophyta</taxon>
        <taxon>Embryophyta</taxon>
        <taxon>Tracheophyta</taxon>
        <taxon>Spermatophyta</taxon>
        <taxon>Magnoliopsida</taxon>
        <taxon>eudicotyledons</taxon>
        <taxon>Gunneridae</taxon>
        <taxon>Pentapetalae</taxon>
        <taxon>rosids</taxon>
        <taxon>fabids</taxon>
        <taxon>Fagales</taxon>
        <taxon>Juglandaceae</taxon>
        <taxon>Juglans</taxon>
    </lineage>
</organism>